<dbReference type="GO" id="GO:0009897">
    <property type="term" value="C:external side of plasma membrane"/>
    <property type="evidence" value="ECO:0007669"/>
    <property type="project" value="TreeGrafter"/>
</dbReference>
<organism evidence="10 11">
    <name type="scientific">Seriola lalandi dorsalis</name>
    <dbReference type="NCBI Taxonomy" id="1841481"/>
    <lineage>
        <taxon>Eukaryota</taxon>
        <taxon>Metazoa</taxon>
        <taxon>Chordata</taxon>
        <taxon>Craniata</taxon>
        <taxon>Vertebrata</taxon>
        <taxon>Euteleostomi</taxon>
        <taxon>Actinopterygii</taxon>
        <taxon>Neopterygii</taxon>
        <taxon>Teleostei</taxon>
        <taxon>Neoteleostei</taxon>
        <taxon>Acanthomorphata</taxon>
        <taxon>Carangaria</taxon>
        <taxon>Carangiformes</taxon>
        <taxon>Carangidae</taxon>
        <taxon>Seriola</taxon>
    </lineage>
</organism>
<dbReference type="InterPro" id="IPR050504">
    <property type="entry name" value="IgSF_BTN/MOG"/>
</dbReference>
<evidence type="ECO:0000256" key="1">
    <source>
        <dbReference type="ARBA" id="ARBA00004370"/>
    </source>
</evidence>
<reference evidence="10" key="1">
    <citation type="submission" date="2025-08" db="UniProtKB">
        <authorList>
            <consortium name="Ensembl"/>
        </authorList>
    </citation>
    <scope>IDENTIFICATION</scope>
</reference>
<accession>A0A3B4WZ65</accession>
<dbReference type="Proteomes" id="UP000261360">
    <property type="component" value="Unplaced"/>
</dbReference>
<evidence type="ECO:0000256" key="4">
    <source>
        <dbReference type="ARBA" id="ARBA00023157"/>
    </source>
</evidence>
<feature type="signal peptide" evidence="8">
    <location>
        <begin position="1"/>
        <end position="22"/>
    </location>
</feature>
<keyword evidence="5" id="KW-0325">Glycoprotein</keyword>
<dbReference type="GO" id="GO:1903037">
    <property type="term" value="P:regulation of leukocyte cell-cell adhesion"/>
    <property type="evidence" value="ECO:0007669"/>
    <property type="project" value="UniProtKB-ARBA"/>
</dbReference>
<evidence type="ECO:0000256" key="6">
    <source>
        <dbReference type="ARBA" id="ARBA00023319"/>
    </source>
</evidence>
<dbReference type="PANTHER" id="PTHR24100">
    <property type="entry name" value="BUTYROPHILIN"/>
    <property type="match status" value="1"/>
</dbReference>
<keyword evidence="7" id="KW-0175">Coiled coil</keyword>
<dbReference type="InterPro" id="IPR053896">
    <property type="entry name" value="BTN3A2-like_Ig-C"/>
</dbReference>
<evidence type="ECO:0000256" key="5">
    <source>
        <dbReference type="ARBA" id="ARBA00023180"/>
    </source>
</evidence>
<proteinExistence type="predicted"/>
<evidence type="ECO:0000256" key="7">
    <source>
        <dbReference type="SAM" id="Coils"/>
    </source>
</evidence>
<evidence type="ECO:0000256" key="2">
    <source>
        <dbReference type="ARBA" id="ARBA00022729"/>
    </source>
</evidence>
<dbReference type="GO" id="GO:0001817">
    <property type="term" value="P:regulation of cytokine production"/>
    <property type="evidence" value="ECO:0007669"/>
    <property type="project" value="TreeGrafter"/>
</dbReference>
<dbReference type="PROSITE" id="PS50835">
    <property type="entry name" value="IG_LIKE"/>
    <property type="match status" value="1"/>
</dbReference>
<dbReference type="AlphaFoldDB" id="A0A3B4WZ65"/>
<dbReference type="InterPro" id="IPR036179">
    <property type="entry name" value="Ig-like_dom_sf"/>
</dbReference>
<dbReference type="Gene3D" id="2.60.40.10">
    <property type="entry name" value="Immunoglobulins"/>
    <property type="match status" value="2"/>
</dbReference>
<evidence type="ECO:0000256" key="8">
    <source>
        <dbReference type="SAM" id="SignalP"/>
    </source>
</evidence>
<feature type="domain" description="Ig-like" evidence="9">
    <location>
        <begin position="26"/>
        <end position="128"/>
    </location>
</feature>
<name>A0A3B4WZ65_SERLL</name>
<evidence type="ECO:0000259" key="9">
    <source>
        <dbReference type="PROSITE" id="PS50835"/>
    </source>
</evidence>
<evidence type="ECO:0000313" key="11">
    <source>
        <dbReference type="Proteomes" id="UP000261360"/>
    </source>
</evidence>
<dbReference type="GO" id="GO:0005102">
    <property type="term" value="F:signaling receptor binding"/>
    <property type="evidence" value="ECO:0007669"/>
    <property type="project" value="TreeGrafter"/>
</dbReference>
<dbReference type="GO" id="GO:0050863">
    <property type="term" value="P:regulation of T cell activation"/>
    <property type="evidence" value="ECO:0007669"/>
    <property type="project" value="UniProtKB-ARBA"/>
</dbReference>
<keyword evidence="2 8" id="KW-0732">Signal</keyword>
<dbReference type="SUPFAM" id="SSF48726">
    <property type="entry name" value="Immunoglobulin"/>
    <property type="match status" value="2"/>
</dbReference>
<dbReference type="FunFam" id="2.60.40.10:FF:000142">
    <property type="entry name" value="V-set domain-containing T-cell activation inhibitor 1"/>
    <property type="match status" value="1"/>
</dbReference>
<protein>
    <recommendedName>
        <fullName evidence="9">Ig-like domain-containing protein</fullName>
    </recommendedName>
</protein>
<keyword evidence="6" id="KW-0393">Immunoglobulin domain</keyword>
<comment type="subcellular location">
    <subcellularLocation>
        <location evidence="1">Membrane</location>
    </subcellularLocation>
</comment>
<dbReference type="Pfam" id="PF07686">
    <property type="entry name" value="V-set"/>
    <property type="match status" value="1"/>
</dbReference>
<dbReference type="Ensembl" id="ENSSLDT00000006212.1">
    <property type="protein sequence ID" value="ENSSLDP00000006008.1"/>
    <property type="gene ID" value="ENSSLDG00000004781.1"/>
</dbReference>
<reference evidence="10" key="2">
    <citation type="submission" date="2025-09" db="UniProtKB">
        <authorList>
            <consortium name="Ensembl"/>
        </authorList>
    </citation>
    <scope>IDENTIFICATION</scope>
</reference>
<dbReference type="Pfam" id="PF22705">
    <property type="entry name" value="C2-set_3"/>
    <property type="match status" value="1"/>
</dbReference>
<dbReference type="PANTHER" id="PTHR24100:SF151">
    <property type="entry name" value="ICOS LIGAND"/>
    <property type="match status" value="1"/>
</dbReference>
<dbReference type="GO" id="GO:0050852">
    <property type="term" value="P:T cell receptor signaling pathway"/>
    <property type="evidence" value="ECO:0007669"/>
    <property type="project" value="TreeGrafter"/>
</dbReference>
<evidence type="ECO:0000256" key="3">
    <source>
        <dbReference type="ARBA" id="ARBA00023136"/>
    </source>
</evidence>
<keyword evidence="11" id="KW-1185">Reference proteome</keyword>
<dbReference type="InterPro" id="IPR013106">
    <property type="entry name" value="Ig_V-set"/>
</dbReference>
<keyword evidence="3" id="KW-0472">Membrane</keyword>
<dbReference type="InterPro" id="IPR003599">
    <property type="entry name" value="Ig_sub"/>
</dbReference>
<dbReference type="InterPro" id="IPR007110">
    <property type="entry name" value="Ig-like_dom"/>
</dbReference>
<feature type="coiled-coil region" evidence="7">
    <location>
        <begin position="246"/>
        <end position="294"/>
    </location>
</feature>
<dbReference type="InterPro" id="IPR013783">
    <property type="entry name" value="Ig-like_fold"/>
</dbReference>
<dbReference type="GeneTree" id="ENSGT01050000244843"/>
<dbReference type="SMART" id="SM00409">
    <property type="entry name" value="IG"/>
    <property type="match status" value="1"/>
</dbReference>
<feature type="chain" id="PRO_5017193051" description="Ig-like domain-containing protein" evidence="8">
    <location>
        <begin position="23"/>
        <end position="304"/>
    </location>
</feature>
<evidence type="ECO:0000313" key="10">
    <source>
        <dbReference type="Ensembl" id="ENSSLDP00000006008.1"/>
    </source>
</evidence>
<keyword evidence="4" id="KW-1015">Disulfide bond</keyword>
<sequence length="304" mass="34968">PSICSFISQLLLYISISYFCVTLSFPQCRSESYLNGSPQPIIARVGDDIILPCHLEPEVDVVGRTLEWTRPDLKNVLVVMWRKSEEFEKAKDPSYRGRSSLFPDELKHGNISLKLSKVKLSDKGKYKCFIPEYKVKGSELHFFSGTDRDKGGAVLQCESKGWYPEPELLWLDGEGKLLSAGPTETVRGPDDLYTVSSRSGHCILNFVISGMMYGLSYKKYKSIKHQLVFSYFLSNASMIKNNLIFRLSLSSQMETKEAELLELQEEKQRQEENLQRLIEERETKNKEVHVFKNRLVHFLQSTYI</sequence>